<evidence type="ECO:0000256" key="1">
    <source>
        <dbReference type="ARBA" id="ARBA00013258"/>
    </source>
</evidence>
<dbReference type="Pfam" id="PF00698">
    <property type="entry name" value="Acyl_transf_1"/>
    <property type="match status" value="1"/>
</dbReference>
<dbReference type="AlphaFoldDB" id="A0A1H1V4L8"/>
<dbReference type="EC" id="2.3.1.39" evidence="1"/>
<dbReference type="InterPro" id="IPR016035">
    <property type="entry name" value="Acyl_Trfase/lysoPLipase"/>
</dbReference>
<dbReference type="OrthoDB" id="3248271at2"/>
<dbReference type="EMBL" id="LT629742">
    <property type="protein sequence ID" value="SDS79662.1"/>
    <property type="molecule type" value="Genomic_DNA"/>
</dbReference>
<dbReference type="RefSeq" id="WP_083364054.1">
    <property type="nucleotide sequence ID" value="NZ_LT629742.1"/>
</dbReference>
<sequence length="305" mass="31010">MIVVVCPGQGSQTPGFLEPWLAEPQFAERLRALSDAAGTDLLAHGTVSDADTIRDTAVAQPLIVAAGILTLQALLAGGRRDKIAGIAGHSVGEITAAAGAGILSDENAIRFVGERGRAMASAAAAQPTGMSAVLGGDEAELLARLAELGLEPANYNGGGQIVVAGALPALAALAEEPPAKARVIPLQVAGAFHTRYMLPAVAHLSEVAATLSPSDPTLPIWTNNDGTRVESGSRFVDLLVGQVSSPVRWDLCMESFAAAGVTGIIELAPAGALTGLAKRALRGVPTVAIKTPDDLPAAFELLDNA</sequence>
<organism evidence="6 7">
    <name type="scientific">Microterricola viridarii</name>
    <dbReference type="NCBI Taxonomy" id="412690"/>
    <lineage>
        <taxon>Bacteria</taxon>
        <taxon>Bacillati</taxon>
        <taxon>Actinomycetota</taxon>
        <taxon>Actinomycetes</taxon>
        <taxon>Micrococcales</taxon>
        <taxon>Microbacteriaceae</taxon>
        <taxon>Microterricola</taxon>
    </lineage>
</organism>
<dbReference type="Gene3D" id="3.40.366.10">
    <property type="entry name" value="Malonyl-Coenzyme A Acyl Carrier Protein, domain 2"/>
    <property type="match status" value="1"/>
</dbReference>
<dbReference type="GO" id="GO:0005829">
    <property type="term" value="C:cytosol"/>
    <property type="evidence" value="ECO:0007669"/>
    <property type="project" value="TreeGrafter"/>
</dbReference>
<evidence type="ECO:0000313" key="6">
    <source>
        <dbReference type="EMBL" id="SDS79662.1"/>
    </source>
</evidence>
<keyword evidence="2 6" id="KW-0808">Transferase</keyword>
<comment type="catalytic activity">
    <reaction evidence="4">
        <text>holo-[ACP] + malonyl-CoA = malonyl-[ACP] + CoA</text>
        <dbReference type="Rhea" id="RHEA:41792"/>
        <dbReference type="Rhea" id="RHEA-COMP:9623"/>
        <dbReference type="Rhea" id="RHEA-COMP:9685"/>
        <dbReference type="ChEBI" id="CHEBI:57287"/>
        <dbReference type="ChEBI" id="CHEBI:57384"/>
        <dbReference type="ChEBI" id="CHEBI:64479"/>
        <dbReference type="ChEBI" id="CHEBI:78449"/>
        <dbReference type="EC" id="2.3.1.39"/>
    </reaction>
</comment>
<reference evidence="7" key="1">
    <citation type="submission" date="2016-10" db="EMBL/GenBank/DDBJ databases">
        <authorList>
            <person name="Varghese N."/>
            <person name="Submissions S."/>
        </authorList>
    </citation>
    <scope>NUCLEOTIDE SEQUENCE [LARGE SCALE GENOMIC DNA]</scope>
    <source>
        <strain evidence="7">DSM 21772</strain>
    </source>
</reference>
<keyword evidence="7" id="KW-1185">Reference proteome</keyword>
<accession>A0A1H1V4L8</accession>
<dbReference type="InterPro" id="IPR016036">
    <property type="entry name" value="Malonyl_transacylase_ACP-bd"/>
</dbReference>
<dbReference type="GO" id="GO:0004314">
    <property type="term" value="F:[acyl-carrier-protein] S-malonyltransferase activity"/>
    <property type="evidence" value="ECO:0007669"/>
    <property type="project" value="UniProtKB-EC"/>
</dbReference>
<evidence type="ECO:0000256" key="3">
    <source>
        <dbReference type="ARBA" id="ARBA00023315"/>
    </source>
</evidence>
<dbReference type="SUPFAM" id="SSF55048">
    <property type="entry name" value="Probable ACP-binding domain of malonyl-CoA ACP transacylase"/>
    <property type="match status" value="1"/>
</dbReference>
<proteinExistence type="predicted"/>
<name>A0A1H1V4L8_9MICO</name>
<dbReference type="STRING" id="412690.SAMN04489834_2172"/>
<dbReference type="InterPro" id="IPR014043">
    <property type="entry name" value="Acyl_transferase_dom"/>
</dbReference>
<dbReference type="InterPro" id="IPR050858">
    <property type="entry name" value="Mal-CoA-ACP_Trans/PKS_FabD"/>
</dbReference>
<protein>
    <recommendedName>
        <fullName evidence="1">[acyl-carrier-protein] S-malonyltransferase</fullName>
        <ecNumber evidence="1">2.3.1.39</ecNumber>
    </recommendedName>
</protein>
<evidence type="ECO:0000313" key="7">
    <source>
        <dbReference type="Proteomes" id="UP000181956"/>
    </source>
</evidence>
<dbReference type="Gene3D" id="3.30.70.250">
    <property type="entry name" value="Malonyl-CoA ACP transacylase, ACP-binding"/>
    <property type="match status" value="1"/>
</dbReference>
<dbReference type="PANTHER" id="PTHR42681">
    <property type="entry name" value="MALONYL-COA-ACYL CARRIER PROTEIN TRANSACYLASE, MITOCHONDRIAL"/>
    <property type="match status" value="1"/>
</dbReference>
<dbReference type="GO" id="GO:0006633">
    <property type="term" value="P:fatty acid biosynthetic process"/>
    <property type="evidence" value="ECO:0007669"/>
    <property type="project" value="TreeGrafter"/>
</dbReference>
<evidence type="ECO:0000256" key="4">
    <source>
        <dbReference type="ARBA" id="ARBA00048462"/>
    </source>
</evidence>
<keyword evidence="3" id="KW-0012">Acyltransferase</keyword>
<dbReference type="PANTHER" id="PTHR42681:SF1">
    <property type="entry name" value="MALONYL-COA-ACYL CARRIER PROTEIN TRANSACYLASE, MITOCHONDRIAL"/>
    <property type="match status" value="1"/>
</dbReference>
<feature type="domain" description="Malonyl-CoA:ACP transacylase (MAT)" evidence="5">
    <location>
        <begin position="5"/>
        <end position="305"/>
    </location>
</feature>
<dbReference type="SUPFAM" id="SSF52151">
    <property type="entry name" value="FabD/lysophospholipase-like"/>
    <property type="match status" value="1"/>
</dbReference>
<evidence type="ECO:0000256" key="2">
    <source>
        <dbReference type="ARBA" id="ARBA00022679"/>
    </source>
</evidence>
<dbReference type="InterPro" id="IPR001227">
    <property type="entry name" value="Ac_transferase_dom_sf"/>
</dbReference>
<evidence type="ECO:0000259" key="5">
    <source>
        <dbReference type="SMART" id="SM00827"/>
    </source>
</evidence>
<gene>
    <name evidence="6" type="ORF">SAMN04489834_2172</name>
</gene>
<dbReference type="Proteomes" id="UP000181956">
    <property type="component" value="Chromosome I"/>
</dbReference>
<dbReference type="SMART" id="SM00827">
    <property type="entry name" value="PKS_AT"/>
    <property type="match status" value="1"/>
</dbReference>